<dbReference type="Proteomes" id="UP000008645">
    <property type="component" value="Chromosome"/>
</dbReference>
<name>F0V2U1_MYCS3</name>
<protein>
    <submittedName>
        <fullName evidence="1">Uncharacterized protein</fullName>
    </submittedName>
</protein>
<gene>
    <name evidence="1" type="ORF">MSUIS_00700</name>
</gene>
<dbReference type="InterPro" id="IPR018247">
    <property type="entry name" value="EF_Hand_1_Ca_BS"/>
</dbReference>
<dbReference type="PROSITE" id="PS00018">
    <property type="entry name" value="EF_HAND_1"/>
    <property type="match status" value="1"/>
</dbReference>
<evidence type="ECO:0000313" key="2">
    <source>
        <dbReference type="Proteomes" id="UP000008645"/>
    </source>
</evidence>
<reference evidence="1 2" key="1">
    <citation type="journal article" date="2011" name="J. Bacteriol.">
        <title>Complete genome sequence of the hemotrophic Mycoplasma suis strain KI3806.</title>
        <authorList>
            <person name="Oehlerking J."/>
            <person name="Kube M."/>
            <person name="Felder K.M."/>
            <person name="Matter D."/>
            <person name="Wittenbrink M.M."/>
            <person name="Schwarzenbach S."/>
            <person name="Kramer M.M."/>
            <person name="Hoelzle K."/>
            <person name="Hoelzle L.E."/>
        </authorList>
    </citation>
    <scope>NUCLEOTIDE SEQUENCE [LARGE SCALE GENOMIC DNA]</scope>
    <source>
        <strain evidence="2">KI_3806</strain>
    </source>
</reference>
<organism evidence="1 2">
    <name type="scientific">Mycoplasma suis (strain KI_3806)</name>
    <dbReference type="NCBI Taxonomy" id="708248"/>
    <lineage>
        <taxon>Bacteria</taxon>
        <taxon>Bacillati</taxon>
        <taxon>Mycoplasmatota</taxon>
        <taxon>Mollicutes</taxon>
        <taxon>Mycoplasmataceae</taxon>
        <taxon>Mycoplasma</taxon>
    </lineage>
</organism>
<dbReference type="HOGENOM" id="CLU_591641_0_0_14"/>
<dbReference type="RefSeq" id="WP_013608776.1">
    <property type="nucleotide sequence ID" value="NC_015153.1"/>
</dbReference>
<dbReference type="EMBL" id="FQ790233">
    <property type="protein sequence ID" value="CBZ40163.1"/>
    <property type="molecule type" value="Genomic_DNA"/>
</dbReference>
<dbReference type="KEGG" id="msk:MSUIS_00700"/>
<dbReference type="OrthoDB" id="394453at2"/>
<accession>F0V2U1</accession>
<evidence type="ECO:0000313" key="1">
    <source>
        <dbReference type="EMBL" id="CBZ40163.1"/>
    </source>
</evidence>
<sequence>MIIPDKILEFLLPEIKNLPYEEIRSSFVKIHLEVENILFRTIQTEMSEFIYWLKPVCGLFDYPSLWVVSRELSLLLDISHSKRVSEKEMKEFLSNRELISFLLKTCEKKVSENHSENVWTFLKLIFGDPEKNESIFKLGIRSFFKNRNIEWLECDSSKKEIIESIKMSEEEISQNRAASIVSLPSLLPIFSDLRKNWENLVIQKLIPHYFSFKSLDFSEKNFEVQWPIWYRQDNLPSFNEILFRLTDFQLVSKEIGNSNYKKLSDGKSSSDKPLTLISGIRKCLLSKGFVECNTTKFSPCQELNNEVDLVLEYNPTSTLRDDIVNSVVNQVLLKNLNLGNNLYPIFELAYCPWKSSWQLALLSTVLLEGGDEKYITQKNIFFYDLEELYEILKELFKGKLNVKHLKELKKIENSSGATEFAHIVNSKDEQIGTVRVHRLESFEIRHMEIISICIDLKNFRDL</sequence>
<proteinExistence type="predicted"/>
<dbReference type="AlphaFoldDB" id="F0V2U1"/>